<evidence type="ECO:0000259" key="1">
    <source>
        <dbReference type="Pfam" id="PF07484"/>
    </source>
</evidence>
<feature type="domain" description="Phage tail collar" evidence="1">
    <location>
        <begin position="6"/>
        <end position="62"/>
    </location>
</feature>
<dbReference type="Pfam" id="PF07484">
    <property type="entry name" value="Collar"/>
    <property type="match status" value="1"/>
</dbReference>
<dbReference type="SUPFAM" id="SSF88874">
    <property type="entry name" value="Receptor-binding domain of short tail fibre protein gp12"/>
    <property type="match status" value="1"/>
</dbReference>
<proteinExistence type="predicted"/>
<organism evidence="2 3">
    <name type="scientific">Pedobacter cryoconitis</name>
    <dbReference type="NCBI Taxonomy" id="188932"/>
    <lineage>
        <taxon>Bacteria</taxon>
        <taxon>Pseudomonadati</taxon>
        <taxon>Bacteroidota</taxon>
        <taxon>Sphingobacteriia</taxon>
        <taxon>Sphingobacteriales</taxon>
        <taxon>Sphingobacteriaceae</taxon>
        <taxon>Pedobacter</taxon>
    </lineage>
</organism>
<sequence length="212" mass="21599">MDPMLGTILLWPIPFAPVGYALCNGASLAVQQNAALFSLLGTRYGGDGQNTFKLPDLRNRVPRGLNNPADATALGGSDVYAGNASGTVSVTLTTANLPAHSHPTTSGTLSISIPVSIDSSNNTDTPGPTTVLTKGIVSSGISSNPSKQYTTLAPTTNLLPFNATIPAGNTGNAGTGTPLAAPVTIPLTIPTLPAYCPVNFIIAIQGIYPSRN</sequence>
<reference evidence="2 3" key="1">
    <citation type="submission" date="2020-08" db="EMBL/GenBank/DDBJ databases">
        <title>Genomic Encyclopedia of Type Strains, Phase IV (KMG-V): Genome sequencing to study the core and pangenomes of soil and plant-associated prokaryotes.</title>
        <authorList>
            <person name="Whitman W."/>
        </authorList>
    </citation>
    <scope>NUCLEOTIDE SEQUENCE [LARGE SCALE GENOMIC DNA]</scope>
    <source>
        <strain evidence="2 3">MP7CTX6</strain>
    </source>
</reference>
<dbReference type="Proteomes" id="UP000537718">
    <property type="component" value="Unassembled WGS sequence"/>
</dbReference>
<gene>
    <name evidence="2" type="ORF">HDE69_004709</name>
</gene>
<dbReference type="InterPro" id="IPR011083">
    <property type="entry name" value="Phage_tail_collar_dom"/>
</dbReference>
<comment type="caution">
    <text evidence="2">The sequence shown here is derived from an EMBL/GenBank/DDBJ whole genome shotgun (WGS) entry which is preliminary data.</text>
</comment>
<name>A0A7W8YXG4_9SPHI</name>
<accession>A0A7W8YXG4</accession>
<evidence type="ECO:0000313" key="2">
    <source>
        <dbReference type="EMBL" id="MBB5623622.1"/>
    </source>
</evidence>
<dbReference type="Gene3D" id="3.90.1340.10">
    <property type="entry name" value="Phage tail collar domain"/>
    <property type="match status" value="1"/>
</dbReference>
<dbReference type="InterPro" id="IPR037053">
    <property type="entry name" value="Phage_tail_collar_dom_sf"/>
</dbReference>
<dbReference type="AlphaFoldDB" id="A0A7W8YXG4"/>
<dbReference type="EMBL" id="JACHCF010000014">
    <property type="protein sequence ID" value="MBB5623622.1"/>
    <property type="molecule type" value="Genomic_DNA"/>
</dbReference>
<evidence type="ECO:0000313" key="3">
    <source>
        <dbReference type="Proteomes" id="UP000537718"/>
    </source>
</evidence>
<dbReference type="RefSeq" id="WP_183869709.1">
    <property type="nucleotide sequence ID" value="NZ_JACHCF010000014.1"/>
</dbReference>
<protein>
    <submittedName>
        <fullName evidence="2">Microcystin-dependent protein</fullName>
    </submittedName>
</protein>